<comment type="caution">
    <text evidence="9">The sequence shown here is derived from an EMBL/GenBank/DDBJ whole genome shotgun (WGS) entry which is preliminary data.</text>
</comment>
<keyword evidence="4 7" id="KW-0812">Transmembrane</keyword>
<dbReference type="InterPro" id="IPR029044">
    <property type="entry name" value="Nucleotide-diphossugar_trans"/>
</dbReference>
<name>A0ABQ5W1W1_9HYPH</name>
<sequence length="335" mass="37074">MALISIVVPVLNEEEAVPRFFARMAAVQRRLPDHRFQYVFVNDGSTDRTIEVLTSVDKPRNSELVILDLSRNFGKEAALTAGLDHATGDAVIPIDVDLQDPPELIPKMLDAWVAGYEVVVARRASRSSDSWLKRKTAHAFYATHNRIAEPRIPHDVGDFRLMDRKVVDAIRRLPERRRFMKGLFAWVGFRTACVDYVRGTRQTGKTKFSGWKLWNFALDGLTGFSTVPLELAGYLGFVIACLSFVYGAALVALALLGRIDVPGYASMLTVILFLGGLQLLSIGIIGQYLGRAYMESKQRPVYVLRDVLKRSGPVEEAAVARGAGQLDLTKPAGPA</sequence>
<dbReference type="PANTHER" id="PTHR48090">
    <property type="entry name" value="UNDECAPRENYL-PHOSPHATE 4-DEOXY-4-FORMAMIDO-L-ARABINOSE TRANSFERASE-RELATED"/>
    <property type="match status" value="1"/>
</dbReference>
<evidence type="ECO:0000313" key="9">
    <source>
        <dbReference type="EMBL" id="GLQ53708.1"/>
    </source>
</evidence>
<keyword evidence="10" id="KW-1185">Reference proteome</keyword>
<feature type="transmembrane region" description="Helical" evidence="7">
    <location>
        <begin position="263"/>
        <end position="289"/>
    </location>
</feature>
<dbReference type="Pfam" id="PF00535">
    <property type="entry name" value="Glycos_transf_2"/>
    <property type="match status" value="1"/>
</dbReference>
<feature type="domain" description="Glycosyltransferase 2-like" evidence="8">
    <location>
        <begin position="5"/>
        <end position="170"/>
    </location>
</feature>
<dbReference type="InterPro" id="IPR001173">
    <property type="entry name" value="Glyco_trans_2-like"/>
</dbReference>
<keyword evidence="3 9" id="KW-0808">Transferase</keyword>
<dbReference type="Gene3D" id="3.90.550.10">
    <property type="entry name" value="Spore Coat Polysaccharide Biosynthesis Protein SpsA, Chain A"/>
    <property type="match status" value="1"/>
</dbReference>
<evidence type="ECO:0000256" key="2">
    <source>
        <dbReference type="ARBA" id="ARBA00022676"/>
    </source>
</evidence>
<organism evidence="9 10">
    <name type="scientific">Devosia nitrariae</name>
    <dbReference type="NCBI Taxonomy" id="2071872"/>
    <lineage>
        <taxon>Bacteria</taxon>
        <taxon>Pseudomonadati</taxon>
        <taxon>Pseudomonadota</taxon>
        <taxon>Alphaproteobacteria</taxon>
        <taxon>Hyphomicrobiales</taxon>
        <taxon>Devosiaceae</taxon>
        <taxon>Devosia</taxon>
    </lineage>
</organism>
<dbReference type="RefSeq" id="WP_284339155.1">
    <property type="nucleotide sequence ID" value="NZ_BSNS01000005.1"/>
</dbReference>
<keyword evidence="6 7" id="KW-0472">Membrane</keyword>
<evidence type="ECO:0000256" key="5">
    <source>
        <dbReference type="ARBA" id="ARBA00022989"/>
    </source>
</evidence>
<gene>
    <name evidence="9" type="ORF">GCM10010862_09670</name>
</gene>
<keyword evidence="2" id="KW-0328">Glycosyltransferase</keyword>
<evidence type="ECO:0000256" key="4">
    <source>
        <dbReference type="ARBA" id="ARBA00022692"/>
    </source>
</evidence>
<feature type="transmembrane region" description="Helical" evidence="7">
    <location>
        <begin position="234"/>
        <end position="257"/>
    </location>
</feature>
<reference evidence="10" key="1">
    <citation type="journal article" date="2019" name="Int. J. Syst. Evol. Microbiol.">
        <title>The Global Catalogue of Microorganisms (GCM) 10K type strain sequencing project: providing services to taxonomists for standard genome sequencing and annotation.</title>
        <authorList>
            <consortium name="The Broad Institute Genomics Platform"/>
            <consortium name="The Broad Institute Genome Sequencing Center for Infectious Disease"/>
            <person name="Wu L."/>
            <person name="Ma J."/>
        </authorList>
    </citation>
    <scope>NUCLEOTIDE SEQUENCE [LARGE SCALE GENOMIC DNA]</scope>
    <source>
        <strain evidence="10">NBRC 112416</strain>
    </source>
</reference>
<keyword evidence="5 7" id="KW-1133">Transmembrane helix</keyword>
<accession>A0ABQ5W1W1</accession>
<protein>
    <submittedName>
        <fullName evidence="9">Glycosyl transferase</fullName>
    </submittedName>
</protein>
<dbReference type="SUPFAM" id="SSF53448">
    <property type="entry name" value="Nucleotide-diphospho-sugar transferases"/>
    <property type="match status" value="1"/>
</dbReference>
<comment type="subcellular location">
    <subcellularLocation>
        <location evidence="1">Membrane</location>
        <topology evidence="1">Multi-pass membrane protein</topology>
    </subcellularLocation>
</comment>
<dbReference type="GO" id="GO:0016740">
    <property type="term" value="F:transferase activity"/>
    <property type="evidence" value="ECO:0007669"/>
    <property type="project" value="UniProtKB-KW"/>
</dbReference>
<dbReference type="PANTHER" id="PTHR48090:SF1">
    <property type="entry name" value="PROPHAGE BACTOPRENOL GLUCOSYL TRANSFERASE HOMOLOG"/>
    <property type="match status" value="1"/>
</dbReference>
<evidence type="ECO:0000259" key="8">
    <source>
        <dbReference type="Pfam" id="PF00535"/>
    </source>
</evidence>
<evidence type="ECO:0000313" key="10">
    <source>
        <dbReference type="Proteomes" id="UP001156691"/>
    </source>
</evidence>
<dbReference type="InterPro" id="IPR050256">
    <property type="entry name" value="Glycosyltransferase_2"/>
</dbReference>
<dbReference type="CDD" id="cd04187">
    <property type="entry name" value="DPM1_like_bac"/>
    <property type="match status" value="1"/>
</dbReference>
<proteinExistence type="predicted"/>
<dbReference type="Proteomes" id="UP001156691">
    <property type="component" value="Unassembled WGS sequence"/>
</dbReference>
<evidence type="ECO:0000256" key="7">
    <source>
        <dbReference type="SAM" id="Phobius"/>
    </source>
</evidence>
<evidence type="ECO:0000256" key="6">
    <source>
        <dbReference type="ARBA" id="ARBA00023136"/>
    </source>
</evidence>
<evidence type="ECO:0000256" key="1">
    <source>
        <dbReference type="ARBA" id="ARBA00004141"/>
    </source>
</evidence>
<dbReference type="EMBL" id="BSNS01000005">
    <property type="protein sequence ID" value="GLQ53708.1"/>
    <property type="molecule type" value="Genomic_DNA"/>
</dbReference>
<evidence type="ECO:0000256" key="3">
    <source>
        <dbReference type="ARBA" id="ARBA00022679"/>
    </source>
</evidence>